<keyword evidence="1" id="KW-1185">Reference proteome</keyword>
<evidence type="ECO:0000313" key="2">
    <source>
        <dbReference type="WBParaSite" id="SVE_1277300.1"/>
    </source>
</evidence>
<reference evidence="1" key="1">
    <citation type="submission" date="2014-07" db="EMBL/GenBank/DDBJ databases">
        <authorList>
            <person name="Martin A.A"/>
            <person name="De Silva N."/>
        </authorList>
    </citation>
    <scope>NUCLEOTIDE SEQUENCE</scope>
</reference>
<evidence type="ECO:0000313" key="1">
    <source>
        <dbReference type="Proteomes" id="UP000035680"/>
    </source>
</evidence>
<protein>
    <submittedName>
        <fullName evidence="2">Transcriptional regulator</fullName>
    </submittedName>
</protein>
<name>A0A0K0FRS1_STRVS</name>
<organism evidence="1 2">
    <name type="scientific">Strongyloides venezuelensis</name>
    <name type="common">Threadworm</name>
    <dbReference type="NCBI Taxonomy" id="75913"/>
    <lineage>
        <taxon>Eukaryota</taxon>
        <taxon>Metazoa</taxon>
        <taxon>Ecdysozoa</taxon>
        <taxon>Nematoda</taxon>
        <taxon>Chromadorea</taxon>
        <taxon>Rhabditida</taxon>
        <taxon>Tylenchina</taxon>
        <taxon>Panagrolaimomorpha</taxon>
        <taxon>Strongyloidoidea</taxon>
        <taxon>Strongyloididae</taxon>
        <taxon>Strongyloides</taxon>
    </lineage>
</organism>
<dbReference type="WBParaSite" id="SVE_1277300.1">
    <property type="protein sequence ID" value="SVE_1277300.1"/>
    <property type="gene ID" value="SVE_1277300"/>
</dbReference>
<reference evidence="2" key="2">
    <citation type="submission" date="2015-08" db="UniProtKB">
        <authorList>
            <consortium name="WormBaseParasite"/>
        </authorList>
    </citation>
    <scope>IDENTIFICATION</scope>
</reference>
<accession>A0A0K0FRS1</accession>
<proteinExistence type="predicted"/>
<dbReference type="AlphaFoldDB" id="A0A0K0FRS1"/>
<sequence>MSKDINSDDEKFLCFNSVDKKQNDTVINNPICILMKIEKAKQYLLLTNIANKLEANKRTLESYFLLQLINRMPSKGMTFCSLMSVMIPDNSERKDQFLNCIKQQIKEQLEQLSIIKR</sequence>
<dbReference type="Proteomes" id="UP000035680">
    <property type="component" value="Unassembled WGS sequence"/>
</dbReference>